<dbReference type="InterPro" id="IPR004374">
    <property type="entry name" value="PrfB"/>
</dbReference>
<dbReference type="InterPro" id="IPR000352">
    <property type="entry name" value="Pep_chain_release_fac_I"/>
</dbReference>
<dbReference type="PROSITE" id="PS00745">
    <property type="entry name" value="RF_PROK_I"/>
    <property type="match status" value="1"/>
</dbReference>
<evidence type="ECO:0000313" key="9">
    <source>
        <dbReference type="Proteomes" id="UP000230729"/>
    </source>
</evidence>
<dbReference type="AlphaFoldDB" id="A0A2G9ZLM5"/>
<protein>
    <recommendedName>
        <fullName evidence="4 5">Peptide chain release factor 2</fullName>
        <shortName evidence="4">RF-2</shortName>
    </recommendedName>
</protein>
<dbReference type="Pfam" id="PF00472">
    <property type="entry name" value="RF-1"/>
    <property type="match status" value="1"/>
</dbReference>
<sequence>MPGGCFDLDRKKEAMAVLAAKMNEPGFWSDRNAAVESGQRLESLRAEAERWEKLRGDLEEIAGLAVLAKEEREAEDGPLAADLSDRLSAWQARFGQLESAILLSGPYDEHNAILSLHAGTGGVDAQDWAAMLLRMYLRFAEKQGWSAAVIDKTAGQEAGLKSAVVRVAGRPAYGWLQSEAGVHRLVRISPFDAEAMRHTSFALVEVIPELPAAKNIQLKEEELQIDVFRSSGPGGQSVNTTDSAVRIKHLPTGLVITCQNERSQHQNKETALGILRAKLAQKEEEKRRAQTDSLRGQVQKAEWGKQIRSYVLEPYQLVKDHRTGWESPNVNAVLDGDLEPAMDAFLRLAATTEKK</sequence>
<dbReference type="EMBL" id="PCSD01000020">
    <property type="protein sequence ID" value="PIP34075.1"/>
    <property type="molecule type" value="Genomic_DNA"/>
</dbReference>
<dbReference type="PANTHER" id="PTHR43116:SF3">
    <property type="entry name" value="CLASS I PEPTIDE CHAIN RELEASE FACTOR"/>
    <property type="match status" value="1"/>
</dbReference>
<dbReference type="NCBIfam" id="TIGR00020">
    <property type="entry name" value="prfB"/>
    <property type="match status" value="1"/>
</dbReference>
<comment type="function">
    <text evidence="4">Peptide chain release factor 2 directs the termination of translation in response to the peptide chain termination codons UGA and UAA.</text>
</comment>
<dbReference type="Pfam" id="PF03462">
    <property type="entry name" value="PCRF"/>
    <property type="match status" value="1"/>
</dbReference>
<dbReference type="FunFam" id="3.30.160.20:FF:000004">
    <property type="entry name" value="Peptide chain release factor 1"/>
    <property type="match status" value="1"/>
</dbReference>
<feature type="modified residue" description="N5-methylglutamine" evidence="4">
    <location>
        <position position="236"/>
    </location>
</feature>
<name>A0A2G9ZLM5_9BACT</name>
<keyword evidence="6" id="KW-0175">Coiled coil</keyword>
<feature type="coiled-coil region" evidence="6">
    <location>
        <begin position="34"/>
        <end position="61"/>
    </location>
</feature>
<proteinExistence type="inferred from homology"/>
<reference evidence="8 9" key="1">
    <citation type="submission" date="2017-09" db="EMBL/GenBank/DDBJ databases">
        <title>Depth-based differentiation of microbial function through sediment-hosted aquifers and enrichment of novel symbionts in the deep terrestrial subsurface.</title>
        <authorList>
            <person name="Probst A.J."/>
            <person name="Ladd B."/>
            <person name="Jarett J.K."/>
            <person name="Geller-Mcgrath D.E."/>
            <person name="Sieber C.M."/>
            <person name="Emerson J.B."/>
            <person name="Anantharaman K."/>
            <person name="Thomas B.C."/>
            <person name="Malmstrom R."/>
            <person name="Stieglmeier M."/>
            <person name="Klingl A."/>
            <person name="Woyke T."/>
            <person name="Ryan C.M."/>
            <person name="Banfield J.F."/>
        </authorList>
    </citation>
    <scope>NUCLEOTIDE SEQUENCE [LARGE SCALE GENOMIC DNA]</scope>
    <source>
        <strain evidence="8">CG23_combo_of_CG06-09_8_20_14_all_49_15</strain>
    </source>
</reference>
<dbReference type="Gene3D" id="1.20.58.410">
    <property type="entry name" value="Release factor"/>
    <property type="match status" value="1"/>
</dbReference>
<dbReference type="GO" id="GO:0016149">
    <property type="term" value="F:translation release factor activity, codon specific"/>
    <property type="evidence" value="ECO:0007669"/>
    <property type="project" value="UniProtKB-UniRule"/>
</dbReference>
<evidence type="ECO:0000256" key="3">
    <source>
        <dbReference type="ARBA" id="ARBA00022917"/>
    </source>
</evidence>
<evidence type="ECO:0000256" key="5">
    <source>
        <dbReference type="NCBIfam" id="TIGR00020"/>
    </source>
</evidence>
<comment type="caution">
    <text evidence="8">The sequence shown here is derived from an EMBL/GenBank/DDBJ whole genome shotgun (WGS) entry which is preliminary data.</text>
</comment>
<evidence type="ECO:0000256" key="4">
    <source>
        <dbReference type="HAMAP-Rule" id="MF_00094"/>
    </source>
</evidence>
<dbReference type="PANTHER" id="PTHR43116">
    <property type="entry name" value="PEPTIDE CHAIN RELEASE FACTOR 2"/>
    <property type="match status" value="1"/>
</dbReference>
<dbReference type="SUPFAM" id="SSF75620">
    <property type="entry name" value="Release factor"/>
    <property type="match status" value="1"/>
</dbReference>
<evidence type="ECO:0000313" key="8">
    <source>
        <dbReference type="EMBL" id="PIP34075.1"/>
    </source>
</evidence>
<organism evidence="8 9">
    <name type="scientific">Candidatus Falkowbacteria bacterium CG23_combo_of_CG06-09_8_20_14_all_49_15</name>
    <dbReference type="NCBI Taxonomy" id="1974572"/>
    <lineage>
        <taxon>Bacteria</taxon>
        <taxon>Candidatus Falkowiibacteriota</taxon>
    </lineage>
</organism>
<feature type="coiled-coil region" evidence="6">
    <location>
        <begin position="265"/>
        <end position="292"/>
    </location>
</feature>
<dbReference type="InterPro" id="IPR005139">
    <property type="entry name" value="PCRF"/>
</dbReference>
<dbReference type="Proteomes" id="UP000230729">
    <property type="component" value="Unassembled WGS sequence"/>
</dbReference>
<dbReference type="Gene3D" id="3.30.160.20">
    <property type="match status" value="1"/>
</dbReference>
<gene>
    <name evidence="4" type="primary">prfB</name>
    <name evidence="8" type="ORF">COX22_00940</name>
</gene>
<dbReference type="HAMAP" id="MF_00094">
    <property type="entry name" value="Rel_fac_2"/>
    <property type="match status" value="1"/>
</dbReference>
<keyword evidence="2 4" id="KW-0488">Methylation</keyword>
<evidence type="ECO:0000259" key="7">
    <source>
        <dbReference type="PROSITE" id="PS00745"/>
    </source>
</evidence>
<dbReference type="InterPro" id="IPR045853">
    <property type="entry name" value="Pep_chain_release_fac_I_sf"/>
</dbReference>
<evidence type="ECO:0000256" key="6">
    <source>
        <dbReference type="SAM" id="Coils"/>
    </source>
</evidence>
<feature type="domain" description="Prokaryotic-type class I peptide chain release factors" evidence="7">
    <location>
        <begin position="229"/>
        <end position="245"/>
    </location>
</feature>
<comment type="PTM">
    <text evidence="4">Methylated by PrmC. Methylation increases the termination efficiency of RF2.</text>
</comment>
<dbReference type="GO" id="GO:0005737">
    <property type="term" value="C:cytoplasm"/>
    <property type="evidence" value="ECO:0007669"/>
    <property type="project" value="UniProtKB-SubCell"/>
</dbReference>
<comment type="similarity">
    <text evidence="1 4">Belongs to the prokaryotic/mitochondrial release factor family.</text>
</comment>
<comment type="subcellular location">
    <subcellularLocation>
        <location evidence="4">Cytoplasm</location>
    </subcellularLocation>
</comment>
<dbReference type="Gene3D" id="3.30.70.1660">
    <property type="match status" value="1"/>
</dbReference>
<evidence type="ECO:0000256" key="1">
    <source>
        <dbReference type="ARBA" id="ARBA00010835"/>
    </source>
</evidence>
<keyword evidence="4" id="KW-0963">Cytoplasm</keyword>
<dbReference type="SMART" id="SM00937">
    <property type="entry name" value="PCRF"/>
    <property type="match status" value="1"/>
</dbReference>
<accession>A0A2G9ZLM5</accession>
<keyword evidence="3 4" id="KW-0648">Protein biosynthesis</keyword>
<evidence type="ECO:0000256" key="2">
    <source>
        <dbReference type="ARBA" id="ARBA00022481"/>
    </source>
</evidence>